<dbReference type="Proteomes" id="UP001396334">
    <property type="component" value="Unassembled WGS sequence"/>
</dbReference>
<comment type="caution">
    <text evidence="1">The sequence shown here is derived from an EMBL/GenBank/DDBJ whole genome shotgun (WGS) entry which is preliminary data.</text>
</comment>
<evidence type="ECO:0008006" key="3">
    <source>
        <dbReference type="Google" id="ProtNLM"/>
    </source>
</evidence>
<reference evidence="1 2" key="1">
    <citation type="journal article" date="2024" name="G3 (Bethesda)">
        <title>Genome assembly of Hibiscus sabdariffa L. provides insights into metabolisms of medicinal natural products.</title>
        <authorList>
            <person name="Kim T."/>
        </authorList>
    </citation>
    <scope>NUCLEOTIDE SEQUENCE [LARGE SCALE GENOMIC DNA]</scope>
    <source>
        <strain evidence="1">TK-2024</strain>
        <tissue evidence="1">Old leaves</tissue>
    </source>
</reference>
<keyword evidence="2" id="KW-1185">Reference proteome</keyword>
<accession>A0ABR2S284</accession>
<sequence>MEAVNLLNKPQTSPCSHLLVRAIENLKNKPRELSIHGTLRQGNNVADALARCQDPHRKELLIHEEPPSTILQLLNNDVSNLGLTLDDRGGAQQTSRSVQWEAPPWDWCKVNVDGSRNRLIGVTSWGGVARDSHGQWMMGFTKHLGMCSMLDAEL</sequence>
<gene>
    <name evidence="1" type="ORF">V6N11_034099</name>
</gene>
<dbReference type="PANTHER" id="PTHR47723:SF19">
    <property type="entry name" value="POLYNUCLEOTIDYL TRANSFERASE, RIBONUCLEASE H-LIKE SUPERFAMILY PROTEIN"/>
    <property type="match status" value="1"/>
</dbReference>
<protein>
    <recommendedName>
        <fullName evidence="3">RNase H type-1 domain-containing protein</fullName>
    </recommendedName>
</protein>
<dbReference type="EMBL" id="JBBPBN010000018">
    <property type="protein sequence ID" value="KAK9019059.1"/>
    <property type="molecule type" value="Genomic_DNA"/>
</dbReference>
<proteinExistence type="predicted"/>
<organism evidence="1 2">
    <name type="scientific">Hibiscus sabdariffa</name>
    <name type="common">roselle</name>
    <dbReference type="NCBI Taxonomy" id="183260"/>
    <lineage>
        <taxon>Eukaryota</taxon>
        <taxon>Viridiplantae</taxon>
        <taxon>Streptophyta</taxon>
        <taxon>Embryophyta</taxon>
        <taxon>Tracheophyta</taxon>
        <taxon>Spermatophyta</taxon>
        <taxon>Magnoliopsida</taxon>
        <taxon>eudicotyledons</taxon>
        <taxon>Gunneridae</taxon>
        <taxon>Pentapetalae</taxon>
        <taxon>rosids</taxon>
        <taxon>malvids</taxon>
        <taxon>Malvales</taxon>
        <taxon>Malvaceae</taxon>
        <taxon>Malvoideae</taxon>
        <taxon>Hibiscus</taxon>
    </lineage>
</organism>
<evidence type="ECO:0000313" key="2">
    <source>
        <dbReference type="Proteomes" id="UP001396334"/>
    </source>
</evidence>
<evidence type="ECO:0000313" key="1">
    <source>
        <dbReference type="EMBL" id="KAK9019059.1"/>
    </source>
</evidence>
<name>A0ABR2S284_9ROSI</name>
<dbReference type="InterPro" id="IPR053151">
    <property type="entry name" value="RNase_H-like"/>
</dbReference>
<dbReference type="PANTHER" id="PTHR47723">
    <property type="entry name" value="OS05G0353850 PROTEIN"/>
    <property type="match status" value="1"/>
</dbReference>